<dbReference type="AlphaFoldDB" id="F0VQG2"/>
<dbReference type="OrthoDB" id="25887at2759"/>
<sequence length="197" mass="21700">MAQSARFRGSFDPLGADSVRALCKLLNPEDEDEVELAGRTVQRSHMSPGDLHEGNKPTAKPNVKVEVRRPHGLSRNDKSTSLNGNTPAGQGKDSRVLPEYEILHQQTVGSEDVFLGISGKDPSSDHCDKLVAKVKLPDTELKAITLEVEDHRLLVETPVHRLNLPLSNPGKGEPPGHRVPLRRFCTRERAAEPFPPF</sequence>
<name>F0VQG2_NEOCL</name>
<accession>F0VQG2</accession>
<dbReference type="GO" id="GO:0045505">
    <property type="term" value="F:dynein intermediate chain binding"/>
    <property type="evidence" value="ECO:0007669"/>
    <property type="project" value="TreeGrafter"/>
</dbReference>
<dbReference type="GO" id="GO:0051087">
    <property type="term" value="F:protein-folding chaperone binding"/>
    <property type="evidence" value="ECO:0007669"/>
    <property type="project" value="InterPro"/>
</dbReference>
<dbReference type="InterPro" id="IPR026697">
    <property type="entry name" value="DNAAF6"/>
</dbReference>
<dbReference type="eggNOG" id="ENOG502R0EB">
    <property type="taxonomic scope" value="Eukaryota"/>
</dbReference>
<dbReference type="GeneID" id="13445182"/>
<dbReference type="OMA" id="QRAHMGP"/>
<dbReference type="GO" id="GO:0005737">
    <property type="term" value="C:cytoplasm"/>
    <property type="evidence" value="ECO:0007669"/>
    <property type="project" value="TreeGrafter"/>
</dbReference>
<protein>
    <submittedName>
        <fullName evidence="2">Putative sarcoma antigen NY-SAR-97</fullName>
    </submittedName>
</protein>
<gene>
    <name evidence="2" type="ORF">NCLIV_063850</name>
</gene>
<dbReference type="PANTHER" id="PTHR21083:SF0">
    <property type="entry name" value="DYNEIN AXONEMAL ASSEMBLY FACTOR 6"/>
    <property type="match status" value="1"/>
</dbReference>
<evidence type="ECO:0000313" key="3">
    <source>
        <dbReference type="Proteomes" id="UP000007494"/>
    </source>
</evidence>
<dbReference type="EMBL" id="FR823393">
    <property type="protein sequence ID" value="CBZ55959.1"/>
    <property type="molecule type" value="Genomic_DNA"/>
</dbReference>
<feature type="compositionally biased region" description="Polar residues" evidence="1">
    <location>
        <begin position="79"/>
        <end position="88"/>
    </location>
</feature>
<dbReference type="VEuPathDB" id="ToxoDB:NCLIV_063850"/>
<evidence type="ECO:0000313" key="2">
    <source>
        <dbReference type="EMBL" id="CBZ55959.1"/>
    </source>
</evidence>
<organism evidence="2 3">
    <name type="scientific">Neospora caninum (strain Liverpool)</name>
    <dbReference type="NCBI Taxonomy" id="572307"/>
    <lineage>
        <taxon>Eukaryota</taxon>
        <taxon>Sar</taxon>
        <taxon>Alveolata</taxon>
        <taxon>Apicomplexa</taxon>
        <taxon>Conoidasida</taxon>
        <taxon>Coccidia</taxon>
        <taxon>Eucoccidiorida</taxon>
        <taxon>Eimeriorina</taxon>
        <taxon>Sarcocystidae</taxon>
        <taxon>Neospora</taxon>
    </lineage>
</organism>
<evidence type="ECO:0000256" key="1">
    <source>
        <dbReference type="SAM" id="MobiDB-lite"/>
    </source>
</evidence>
<dbReference type="Proteomes" id="UP000007494">
    <property type="component" value="Chromosome XII"/>
</dbReference>
<reference evidence="3" key="1">
    <citation type="journal article" date="2012" name="PLoS Pathog.">
        <title>Comparative genomics of the apicomplexan parasites Toxoplasma gondii and Neospora caninum: Coccidia differing in host range and transmission strategy.</title>
        <authorList>
            <person name="Reid A.J."/>
            <person name="Vermont S.J."/>
            <person name="Cotton J.A."/>
            <person name="Harris D."/>
            <person name="Hill-Cawthorne G.A."/>
            <person name="Konen-Waisman S."/>
            <person name="Latham S.M."/>
            <person name="Mourier T."/>
            <person name="Norton R."/>
            <person name="Quail M.A."/>
            <person name="Sanders M."/>
            <person name="Shanmugam D."/>
            <person name="Sohal A."/>
            <person name="Wasmuth J.D."/>
            <person name="Brunk B."/>
            <person name="Grigg M.E."/>
            <person name="Howard J.C."/>
            <person name="Parkinson J."/>
            <person name="Roos D.S."/>
            <person name="Trees A.J."/>
            <person name="Berriman M."/>
            <person name="Pain A."/>
            <person name="Wastling J.M."/>
        </authorList>
    </citation>
    <scope>NUCLEOTIDE SEQUENCE [LARGE SCALE GENOMIC DNA]</scope>
    <source>
        <strain evidence="3">Liverpool</strain>
    </source>
</reference>
<keyword evidence="3" id="KW-1185">Reference proteome</keyword>
<feature type="region of interest" description="Disordered" evidence="1">
    <location>
        <begin position="33"/>
        <end position="97"/>
    </location>
</feature>
<dbReference type="RefSeq" id="XP_003885985.1">
    <property type="nucleotide sequence ID" value="XM_003885936.1"/>
</dbReference>
<proteinExistence type="predicted"/>
<feature type="compositionally biased region" description="Basic and acidic residues" evidence="1">
    <location>
        <begin position="63"/>
        <end position="78"/>
    </location>
</feature>
<dbReference type="PANTHER" id="PTHR21083">
    <property type="entry name" value="TWISTER"/>
    <property type="match status" value="1"/>
</dbReference>
<dbReference type="InParanoid" id="F0VQG2"/>
<dbReference type="GO" id="GO:0070286">
    <property type="term" value="P:axonemal dynein complex assembly"/>
    <property type="evidence" value="ECO:0007669"/>
    <property type="project" value="InterPro"/>
</dbReference>